<reference evidence="2" key="1">
    <citation type="submission" date="2021-02" db="EMBL/GenBank/DDBJ databases">
        <authorList>
            <person name="Nowell W R."/>
        </authorList>
    </citation>
    <scope>NUCLEOTIDE SEQUENCE</scope>
</reference>
<proteinExistence type="predicted"/>
<dbReference type="AlphaFoldDB" id="A0A821BHW4"/>
<feature type="region of interest" description="Disordered" evidence="1">
    <location>
        <begin position="83"/>
        <end position="103"/>
    </location>
</feature>
<evidence type="ECO:0000256" key="1">
    <source>
        <dbReference type="SAM" id="MobiDB-lite"/>
    </source>
</evidence>
<keyword evidence="3" id="KW-1185">Reference proteome</keyword>
<comment type="caution">
    <text evidence="2">The sequence shown here is derived from an EMBL/GenBank/DDBJ whole genome shotgun (WGS) entry which is preliminary data.</text>
</comment>
<accession>A0A821BHW4</accession>
<gene>
    <name evidence="2" type="ORF">OVN521_LOCUS44792</name>
</gene>
<organism evidence="2 3">
    <name type="scientific">Rotaria magnacalcarata</name>
    <dbReference type="NCBI Taxonomy" id="392030"/>
    <lineage>
        <taxon>Eukaryota</taxon>
        <taxon>Metazoa</taxon>
        <taxon>Spiralia</taxon>
        <taxon>Gnathifera</taxon>
        <taxon>Rotifera</taxon>
        <taxon>Eurotatoria</taxon>
        <taxon>Bdelloidea</taxon>
        <taxon>Philodinida</taxon>
        <taxon>Philodinidae</taxon>
        <taxon>Rotaria</taxon>
    </lineage>
</organism>
<dbReference type="Proteomes" id="UP000663866">
    <property type="component" value="Unassembled WGS sequence"/>
</dbReference>
<name>A0A821BHW4_9BILA</name>
<feature type="non-terminal residue" evidence="2">
    <location>
        <position position="1"/>
    </location>
</feature>
<sequence>MSSKQRNGSAGTYMPALSFRLPPPLSSAVMNSSTNNFQSISTSRTRSLENINMNQRKLEAHINQYESVTSQYAQISSMMNNLGSNNDTNLSSSTDSTNCIPFA</sequence>
<dbReference type="EMBL" id="CAJOBG010070218">
    <property type="protein sequence ID" value="CAF4591057.1"/>
    <property type="molecule type" value="Genomic_DNA"/>
</dbReference>
<evidence type="ECO:0000313" key="3">
    <source>
        <dbReference type="Proteomes" id="UP000663866"/>
    </source>
</evidence>
<evidence type="ECO:0000313" key="2">
    <source>
        <dbReference type="EMBL" id="CAF4591057.1"/>
    </source>
</evidence>
<protein>
    <submittedName>
        <fullName evidence="2">Uncharacterized protein</fullName>
    </submittedName>
</protein>